<reference evidence="1 2" key="1">
    <citation type="submission" date="2020-08" db="EMBL/GenBank/DDBJ databases">
        <title>Functional genomics of gut bacteria from endangered species of beetles.</title>
        <authorList>
            <person name="Carlos-Shanley C."/>
        </authorList>
    </citation>
    <scope>NUCLEOTIDE SEQUENCE [LARGE SCALE GENOMIC DNA]</scope>
    <source>
        <strain evidence="1 2">S00224</strain>
    </source>
</reference>
<dbReference type="Proteomes" id="UP000575241">
    <property type="component" value="Unassembled WGS sequence"/>
</dbReference>
<gene>
    <name evidence="1" type="ORF">HNP52_000326</name>
</gene>
<keyword evidence="2" id="KW-1185">Reference proteome</keyword>
<organism evidence="1 2">
    <name type="scientific">Sphingomonas kyeonggiensis</name>
    <dbReference type="NCBI Taxonomy" id="1268553"/>
    <lineage>
        <taxon>Bacteria</taxon>
        <taxon>Pseudomonadati</taxon>
        <taxon>Pseudomonadota</taxon>
        <taxon>Alphaproteobacteria</taxon>
        <taxon>Sphingomonadales</taxon>
        <taxon>Sphingomonadaceae</taxon>
        <taxon>Sphingomonas</taxon>
    </lineage>
</organism>
<protein>
    <submittedName>
        <fullName evidence="1">Uncharacterized protein</fullName>
    </submittedName>
</protein>
<proteinExistence type="predicted"/>
<dbReference type="AlphaFoldDB" id="A0A7W7NPM8"/>
<sequence length="81" mass="8746">MTEAHPLLDAAAQGARLEALVQHAQKRVARADERRDRANLEVTDAFDGLEAAKANLAAWLAANPDPQLSMIEAITPKGDEE</sequence>
<evidence type="ECO:0000313" key="1">
    <source>
        <dbReference type="EMBL" id="MBB4837275.1"/>
    </source>
</evidence>
<evidence type="ECO:0000313" key="2">
    <source>
        <dbReference type="Proteomes" id="UP000575241"/>
    </source>
</evidence>
<comment type="caution">
    <text evidence="1">The sequence shown here is derived from an EMBL/GenBank/DDBJ whole genome shotgun (WGS) entry which is preliminary data.</text>
</comment>
<dbReference type="RefSeq" id="WP_184161559.1">
    <property type="nucleotide sequence ID" value="NZ_JACHLN010000001.1"/>
</dbReference>
<accession>A0A7W7NPM8</accession>
<dbReference type="EMBL" id="JACHLN010000001">
    <property type="protein sequence ID" value="MBB4837275.1"/>
    <property type="molecule type" value="Genomic_DNA"/>
</dbReference>
<name>A0A7W7NPM8_9SPHN</name>